<dbReference type="AlphaFoldDB" id="A0A4P2QRV2"/>
<dbReference type="GO" id="GO:0003700">
    <property type="term" value="F:DNA-binding transcription factor activity"/>
    <property type="evidence" value="ECO:0007669"/>
    <property type="project" value="InterPro"/>
</dbReference>
<dbReference type="InterPro" id="IPR036390">
    <property type="entry name" value="WH_DNA-bd_sf"/>
</dbReference>
<dbReference type="Gene3D" id="1.10.10.10">
    <property type="entry name" value="Winged helix-like DNA-binding domain superfamily/Winged helix DNA-binding domain"/>
    <property type="match status" value="1"/>
</dbReference>
<evidence type="ECO:0000313" key="4">
    <source>
        <dbReference type="Proteomes" id="UP000295497"/>
    </source>
</evidence>
<gene>
    <name evidence="3" type="primary">ompR</name>
    <name evidence="3" type="ORF">SOCE836_051260</name>
</gene>
<organism evidence="3 4">
    <name type="scientific">Sorangium cellulosum</name>
    <name type="common">Polyangium cellulosum</name>
    <dbReference type="NCBI Taxonomy" id="56"/>
    <lineage>
        <taxon>Bacteria</taxon>
        <taxon>Pseudomonadati</taxon>
        <taxon>Myxococcota</taxon>
        <taxon>Polyangia</taxon>
        <taxon>Polyangiales</taxon>
        <taxon>Polyangiaceae</taxon>
        <taxon>Sorangium</taxon>
    </lineage>
</organism>
<dbReference type="Pfam" id="PF13463">
    <property type="entry name" value="HTH_27"/>
    <property type="match status" value="1"/>
</dbReference>
<evidence type="ECO:0000256" key="1">
    <source>
        <dbReference type="SAM" id="MobiDB-lite"/>
    </source>
</evidence>
<dbReference type="RefSeq" id="WP_129576472.1">
    <property type="nucleotide sequence ID" value="NZ_CP012672.1"/>
</dbReference>
<accession>A0A4P2QRV2</accession>
<name>A0A4P2QRV2_SORCE</name>
<reference evidence="3 4" key="1">
    <citation type="submission" date="2015-09" db="EMBL/GenBank/DDBJ databases">
        <title>Sorangium comparison.</title>
        <authorList>
            <person name="Zaburannyi N."/>
            <person name="Bunk B."/>
            <person name="Overmann J."/>
            <person name="Mueller R."/>
        </authorList>
    </citation>
    <scope>NUCLEOTIDE SEQUENCE [LARGE SCALE GENOMIC DNA]</scope>
    <source>
        <strain evidence="3 4">So ce836</strain>
    </source>
</reference>
<feature type="region of interest" description="Disordered" evidence="1">
    <location>
        <begin position="1"/>
        <end position="47"/>
    </location>
</feature>
<dbReference type="EMBL" id="CP012672">
    <property type="protein sequence ID" value="AUX32974.1"/>
    <property type="molecule type" value="Genomic_DNA"/>
</dbReference>
<dbReference type="InterPro" id="IPR000835">
    <property type="entry name" value="HTH_MarR-typ"/>
</dbReference>
<evidence type="ECO:0000313" key="3">
    <source>
        <dbReference type="EMBL" id="AUX32974.1"/>
    </source>
</evidence>
<dbReference type="InterPro" id="IPR036388">
    <property type="entry name" value="WH-like_DNA-bd_sf"/>
</dbReference>
<feature type="domain" description="HTH marR-type" evidence="2">
    <location>
        <begin position="95"/>
        <end position="159"/>
    </location>
</feature>
<protein>
    <submittedName>
        <fullName evidence="3">Transcriptional regulator</fullName>
    </submittedName>
</protein>
<sequence length="212" mass="23170">MENPRGRTAKRRSAASKGPANGPEQAGRPSSEARGRPGAGPTEGQAAAPHIVSSAHLVSPRSPELSELEFGLIVANSAFSRWMVHCMTAAGLPDLTPLDVRVLHHVNHRERDKRLSDICFVMNEDTHVISYSLKKLQALGVVEVSRRGKDVTYATSAQGREHVRRYAEHREAFLIGTLEPDEAQNRQIGELARLLRRLSGVYDQAARAAAAL</sequence>
<dbReference type="SUPFAM" id="SSF46785">
    <property type="entry name" value="Winged helix' DNA-binding domain"/>
    <property type="match status" value="1"/>
</dbReference>
<proteinExistence type="predicted"/>
<evidence type="ECO:0000259" key="2">
    <source>
        <dbReference type="Pfam" id="PF13463"/>
    </source>
</evidence>
<dbReference type="Proteomes" id="UP000295497">
    <property type="component" value="Chromosome"/>
</dbReference>